<dbReference type="PANTHER" id="PTHR34218:SF3">
    <property type="entry name" value="ACYL-HOMOSERINE LACTONE ACYLASE PVDQ"/>
    <property type="match status" value="1"/>
</dbReference>
<dbReference type="Pfam" id="PF01804">
    <property type="entry name" value="Penicil_amidase"/>
    <property type="match status" value="1"/>
</dbReference>
<organism evidence="7 8">
    <name type="scientific">Flagellimonas lutimaris</name>
    <dbReference type="NCBI Taxonomy" id="475082"/>
    <lineage>
        <taxon>Bacteria</taxon>
        <taxon>Pseudomonadati</taxon>
        <taxon>Bacteroidota</taxon>
        <taxon>Flavobacteriia</taxon>
        <taxon>Flavobacteriales</taxon>
        <taxon>Flavobacteriaceae</taxon>
        <taxon>Flagellimonas</taxon>
    </lineage>
</organism>
<dbReference type="OrthoDB" id="9759796at2"/>
<dbReference type="PROSITE" id="PS51257">
    <property type="entry name" value="PROKAR_LIPOPROTEIN"/>
    <property type="match status" value="1"/>
</dbReference>
<proteinExistence type="inferred from homology"/>
<dbReference type="InterPro" id="IPR023343">
    <property type="entry name" value="Penicillin_amidase_dom1"/>
</dbReference>
<keyword evidence="3" id="KW-0378">Hydrolase</keyword>
<dbReference type="InterPro" id="IPR043146">
    <property type="entry name" value="Penicillin_amidase_N_B-knob"/>
</dbReference>
<keyword evidence="4" id="KW-0865">Zymogen</keyword>
<evidence type="ECO:0000256" key="4">
    <source>
        <dbReference type="ARBA" id="ARBA00023145"/>
    </source>
</evidence>
<evidence type="ECO:0000256" key="5">
    <source>
        <dbReference type="PIRSR" id="PIRSR001227-1"/>
    </source>
</evidence>
<keyword evidence="6" id="KW-0479">Metal-binding</keyword>
<sequence length="724" mass="82864">MRITILAVLFLFISCSEKPQTEVEQWEGQAENITIIRDDFGVPHIYGKKDADAVFGLLYAQCEDDFNRVERNYIWATGRLAEVEGEDALYSDLRAKLFMTEEEAKANYEKSPEWLKELCDAFADGINYYLHTHPEVEPKLLTRFEPWMPMYFSEGSIGGDIERISTRKIKRFYESGMELPEMEALEIKKEEEMAEPQGSNGIAISGDLTESGNAMLLINPHTSFYFRGEVHVVSEEGLNAYGAVTWGQFFVYQGFNEKTGWMHTSTYTDVMDEFKETIVNNDGKLFYQYGEELRPVDSSSVTLKYKDGESLKEKTFPMYRTHHGPITHQVGDQWTASAMMWEPVKALEQSYIRTKQDGYDGFREMMDIRTNSSNNTVYADAEGNIAYFHGNFVPKRDTIFDYTEPVDGSNPKTDWQGLHTVDENILVLNPENGWIQNCNSTPYTSALEFSPKQEDYPNYMSRNQENFRGIHAIELLTGRSGYTLDGLIEMAHDPYLPAFEALIPGLVRAYNENAKAHPELQEPIEVLQEWDFTTSKKSIAMTLAHYYGTLCYSKAERPEGMYSMEWVEYWGSEWPDAQKLDMFQEALSILEKDFGTWKMPWGEVNRYQRLNGDIRQAFDDAKPSIPIGFASGRWGALAAYGARYDNNTKKIYGTRGNSFVAAVEFGDKVKAKTMLAGGQSGDPESPHFNDQAQRYADKEFKDAAFYKEDVLKRAEVTYSPGEKY</sequence>
<gene>
    <name evidence="7" type="ORF">D2V08_04625</name>
</gene>
<evidence type="ECO:0000256" key="1">
    <source>
        <dbReference type="ARBA" id="ARBA00006586"/>
    </source>
</evidence>
<dbReference type="PIRSF" id="PIRSF001227">
    <property type="entry name" value="Pen_acylase"/>
    <property type="match status" value="1"/>
</dbReference>
<dbReference type="Proteomes" id="UP000266067">
    <property type="component" value="Unassembled WGS sequence"/>
</dbReference>
<keyword evidence="8" id="KW-1185">Reference proteome</keyword>
<dbReference type="InterPro" id="IPR043147">
    <property type="entry name" value="Penicillin_amidase_A-knob"/>
</dbReference>
<dbReference type="InterPro" id="IPR014395">
    <property type="entry name" value="Pen/GL7ACA/AHL_acylase"/>
</dbReference>
<evidence type="ECO:0000256" key="2">
    <source>
        <dbReference type="ARBA" id="ARBA00022729"/>
    </source>
</evidence>
<protein>
    <submittedName>
        <fullName evidence="7">Acylase</fullName>
    </submittedName>
</protein>
<dbReference type="Gene3D" id="1.10.1400.10">
    <property type="match status" value="1"/>
</dbReference>
<evidence type="ECO:0000256" key="6">
    <source>
        <dbReference type="PIRSR" id="PIRSR001227-2"/>
    </source>
</evidence>
<dbReference type="InterPro" id="IPR029055">
    <property type="entry name" value="Ntn_hydrolases_N"/>
</dbReference>
<dbReference type="PANTHER" id="PTHR34218">
    <property type="entry name" value="PEPTIDASE S45 PENICILLIN AMIDASE"/>
    <property type="match status" value="1"/>
</dbReference>
<evidence type="ECO:0000313" key="8">
    <source>
        <dbReference type="Proteomes" id="UP000266067"/>
    </source>
</evidence>
<dbReference type="InterPro" id="IPR002692">
    <property type="entry name" value="S45"/>
</dbReference>
<dbReference type="CDD" id="cd01936">
    <property type="entry name" value="Ntn_CA"/>
    <property type="match status" value="1"/>
</dbReference>
<evidence type="ECO:0000313" key="7">
    <source>
        <dbReference type="EMBL" id="RIV34672.1"/>
    </source>
</evidence>
<feature type="binding site" evidence="6">
    <location>
        <position position="272"/>
    </location>
    <ligand>
        <name>Ca(2+)</name>
        <dbReference type="ChEBI" id="CHEBI:29108"/>
    </ligand>
</feature>
<dbReference type="Gene3D" id="3.60.20.10">
    <property type="entry name" value="Glutamine Phosphoribosylpyrophosphate, subunit 1, domain 1"/>
    <property type="match status" value="1"/>
</dbReference>
<dbReference type="AlphaFoldDB" id="A0A3A1N9G2"/>
<feature type="active site" description="Nucleophile" evidence="5">
    <location>
        <position position="199"/>
    </location>
</feature>
<comment type="caution">
    <text evidence="7">The sequence shown here is derived from an EMBL/GenBank/DDBJ whole genome shotgun (WGS) entry which is preliminary data.</text>
</comment>
<comment type="similarity">
    <text evidence="1">Belongs to the peptidase S45 family.</text>
</comment>
<keyword evidence="2" id="KW-0732">Signal</keyword>
<dbReference type="EMBL" id="QXFH01000070">
    <property type="protein sequence ID" value="RIV34672.1"/>
    <property type="molecule type" value="Genomic_DNA"/>
</dbReference>
<dbReference type="GO" id="GO:0046872">
    <property type="term" value="F:metal ion binding"/>
    <property type="evidence" value="ECO:0007669"/>
    <property type="project" value="UniProtKB-KW"/>
</dbReference>
<reference evidence="7 8" key="1">
    <citation type="submission" date="2018-08" db="EMBL/GenBank/DDBJ databases">
        <title>Proposal of Muricauda 72 sp.nov. and Muricauda NH166 sp.nov., isolated from seawater.</title>
        <authorList>
            <person name="Cheng H."/>
            <person name="Wu Y.-H."/>
            <person name="Guo L.-L."/>
            <person name="Xu X.-W."/>
        </authorList>
    </citation>
    <scope>NUCLEOTIDE SEQUENCE [LARGE SCALE GENOMIC DNA]</scope>
    <source>
        <strain evidence="7 8">KCTC 22173</strain>
    </source>
</reference>
<feature type="binding site" evidence="6">
    <location>
        <position position="269"/>
    </location>
    <ligand>
        <name>Ca(2+)</name>
        <dbReference type="ChEBI" id="CHEBI:29108"/>
    </ligand>
</feature>
<keyword evidence="6" id="KW-0106">Calcium</keyword>
<dbReference type="Gene3D" id="2.30.120.10">
    <property type="match status" value="1"/>
</dbReference>
<evidence type="ECO:0000256" key="3">
    <source>
        <dbReference type="ARBA" id="ARBA00022801"/>
    </source>
</evidence>
<dbReference type="GO" id="GO:0016811">
    <property type="term" value="F:hydrolase activity, acting on carbon-nitrogen (but not peptide) bonds, in linear amides"/>
    <property type="evidence" value="ECO:0007669"/>
    <property type="project" value="InterPro"/>
</dbReference>
<name>A0A3A1N9G2_9FLAO</name>
<dbReference type="Gene3D" id="1.10.439.10">
    <property type="entry name" value="Penicillin Amidohydrolase, domain 1"/>
    <property type="match status" value="1"/>
</dbReference>
<dbReference type="GO" id="GO:0017000">
    <property type="term" value="P:antibiotic biosynthetic process"/>
    <property type="evidence" value="ECO:0007669"/>
    <property type="project" value="InterPro"/>
</dbReference>
<dbReference type="RefSeq" id="WP_119606910.1">
    <property type="nucleotide sequence ID" value="NZ_QXFH01000070.1"/>
</dbReference>
<comment type="cofactor">
    <cofactor evidence="6">
        <name>Ca(2+)</name>
        <dbReference type="ChEBI" id="CHEBI:29108"/>
    </cofactor>
    <text evidence="6">Binds 1 Ca(2+) ion per dimer.</text>
</comment>
<accession>A0A3A1N9G2</accession>
<dbReference type="SUPFAM" id="SSF56235">
    <property type="entry name" value="N-terminal nucleophile aminohydrolases (Ntn hydrolases)"/>
    <property type="match status" value="1"/>
</dbReference>